<evidence type="ECO:0000313" key="1">
    <source>
        <dbReference type="EMBL" id="DAF56985.1"/>
    </source>
</evidence>
<organism evidence="1">
    <name type="scientific">Myoviridae sp. ctp4Q36</name>
    <dbReference type="NCBI Taxonomy" id="2827708"/>
    <lineage>
        <taxon>Viruses</taxon>
        <taxon>Duplodnaviria</taxon>
        <taxon>Heunggongvirae</taxon>
        <taxon>Uroviricota</taxon>
        <taxon>Caudoviricetes</taxon>
    </lineage>
</organism>
<proteinExistence type="predicted"/>
<dbReference type="EMBL" id="BK032725">
    <property type="protein sequence ID" value="DAF56985.1"/>
    <property type="molecule type" value="Genomic_DNA"/>
</dbReference>
<sequence>MNSVSKLRQDAIYIKRGANGVKEELVFTLIDDSTVKKNFIVEEL</sequence>
<accession>A0A8S5T139</accession>
<protein>
    <submittedName>
        <fullName evidence="1">Uncharacterized protein</fullName>
    </submittedName>
</protein>
<name>A0A8S5T139_9CAUD</name>
<reference evidence="1" key="1">
    <citation type="journal article" date="2021" name="Proc. Natl. Acad. Sci. U.S.A.">
        <title>A Catalog of Tens of Thousands of Viruses from Human Metagenomes Reveals Hidden Associations with Chronic Diseases.</title>
        <authorList>
            <person name="Tisza M.J."/>
            <person name="Buck C.B."/>
        </authorList>
    </citation>
    <scope>NUCLEOTIDE SEQUENCE</scope>
    <source>
        <strain evidence="1">Ctp4Q36</strain>
    </source>
</reference>